<sequence length="102" mass="11353">MSSSRGIWTFAFLAVPVFVLPVSPCRLPTNEDAETAVAAFLLGRRAFRSSSALHLSLWTSKSSGETDKRRRFRRILVDDFLIGILLTTADNVLRTIVSGHNF</sequence>
<name>A0A6B0U7E7_IXORI</name>
<reference evidence="2" key="1">
    <citation type="submission" date="2019-12" db="EMBL/GenBank/DDBJ databases">
        <title>An insight into the sialome of adult female Ixodes ricinus ticks feeding for 6 days.</title>
        <authorList>
            <person name="Perner J."/>
            <person name="Ribeiro J.M.C."/>
        </authorList>
    </citation>
    <scope>NUCLEOTIDE SEQUENCE</scope>
    <source>
        <strain evidence="2">Semi-engorged</strain>
        <tissue evidence="2">Salivary glands</tissue>
    </source>
</reference>
<dbReference type="EMBL" id="GIFC01006429">
    <property type="protein sequence ID" value="MXU88512.1"/>
    <property type="molecule type" value="Transcribed_RNA"/>
</dbReference>
<organism evidence="2">
    <name type="scientific">Ixodes ricinus</name>
    <name type="common">Common tick</name>
    <name type="synonym">Acarus ricinus</name>
    <dbReference type="NCBI Taxonomy" id="34613"/>
    <lineage>
        <taxon>Eukaryota</taxon>
        <taxon>Metazoa</taxon>
        <taxon>Ecdysozoa</taxon>
        <taxon>Arthropoda</taxon>
        <taxon>Chelicerata</taxon>
        <taxon>Arachnida</taxon>
        <taxon>Acari</taxon>
        <taxon>Parasitiformes</taxon>
        <taxon>Ixodida</taxon>
        <taxon>Ixodoidea</taxon>
        <taxon>Ixodidae</taxon>
        <taxon>Ixodinae</taxon>
        <taxon>Ixodes</taxon>
    </lineage>
</organism>
<dbReference type="AlphaFoldDB" id="A0A6B0U7E7"/>
<evidence type="ECO:0000256" key="1">
    <source>
        <dbReference type="SAM" id="SignalP"/>
    </source>
</evidence>
<proteinExistence type="predicted"/>
<feature type="signal peptide" evidence="1">
    <location>
        <begin position="1"/>
        <end position="24"/>
    </location>
</feature>
<accession>A0A6B0U7E7</accession>
<feature type="chain" id="PRO_5025375461" evidence="1">
    <location>
        <begin position="25"/>
        <end position="102"/>
    </location>
</feature>
<evidence type="ECO:0000313" key="2">
    <source>
        <dbReference type="EMBL" id="MXU88512.1"/>
    </source>
</evidence>
<protein>
    <submittedName>
        <fullName evidence="2">Putative secreted protein</fullName>
    </submittedName>
</protein>
<keyword evidence="1" id="KW-0732">Signal</keyword>